<reference evidence="4 5" key="1">
    <citation type="submission" date="2019-07" db="EMBL/GenBank/DDBJ databases">
        <title>Whole genome shotgun sequence of Oceanithermus desulfurans NBRC 100063.</title>
        <authorList>
            <person name="Hosoyama A."/>
            <person name="Uohara A."/>
            <person name="Ohji S."/>
            <person name="Ichikawa N."/>
        </authorList>
    </citation>
    <scope>NUCLEOTIDE SEQUENCE [LARGE SCALE GENOMIC DNA]</scope>
    <source>
        <strain evidence="4 5">NBRC 100063</strain>
    </source>
</reference>
<proteinExistence type="predicted"/>
<feature type="chain" id="PRO_5021799222" description="SbsA Ig-like domain-containing protein" evidence="2">
    <location>
        <begin position="21"/>
        <end position="323"/>
    </location>
</feature>
<dbReference type="OrthoDB" id="343030at2"/>
<dbReference type="InterPro" id="IPR032812">
    <property type="entry name" value="SbsA_Ig"/>
</dbReference>
<evidence type="ECO:0000256" key="2">
    <source>
        <dbReference type="SAM" id="SignalP"/>
    </source>
</evidence>
<gene>
    <name evidence="4" type="ORF">ODE01S_20650</name>
</gene>
<dbReference type="Pfam" id="PF13205">
    <property type="entry name" value="Big_5"/>
    <property type="match status" value="1"/>
</dbReference>
<dbReference type="Proteomes" id="UP000321827">
    <property type="component" value="Unassembled WGS sequence"/>
</dbReference>
<dbReference type="RefSeq" id="WP_147148539.1">
    <property type="nucleotide sequence ID" value="NZ_BJXN01000017.1"/>
</dbReference>
<name>A0A511RLU5_9DEIN</name>
<evidence type="ECO:0000313" key="4">
    <source>
        <dbReference type="EMBL" id="GEM90631.1"/>
    </source>
</evidence>
<dbReference type="InterPro" id="IPR014755">
    <property type="entry name" value="Cu-Rt/internalin_Ig-like"/>
</dbReference>
<feature type="signal peptide" evidence="2">
    <location>
        <begin position="1"/>
        <end position="20"/>
    </location>
</feature>
<dbReference type="EMBL" id="BJXN01000017">
    <property type="protein sequence ID" value="GEM90631.1"/>
    <property type="molecule type" value="Genomic_DNA"/>
</dbReference>
<dbReference type="PROSITE" id="PS51257">
    <property type="entry name" value="PROKAR_LIPOPROTEIN"/>
    <property type="match status" value="1"/>
</dbReference>
<dbReference type="Gene3D" id="2.60.40.1220">
    <property type="match status" value="1"/>
</dbReference>
<evidence type="ECO:0000256" key="1">
    <source>
        <dbReference type="ARBA" id="ARBA00022729"/>
    </source>
</evidence>
<feature type="domain" description="SbsA Ig-like" evidence="3">
    <location>
        <begin position="30"/>
        <end position="136"/>
    </location>
</feature>
<dbReference type="AlphaFoldDB" id="A0A511RLU5"/>
<accession>A0A511RLU5</accession>
<protein>
    <recommendedName>
        <fullName evidence="3">SbsA Ig-like domain-containing protein</fullName>
    </recommendedName>
</protein>
<evidence type="ECO:0000259" key="3">
    <source>
        <dbReference type="Pfam" id="PF13205"/>
    </source>
</evidence>
<sequence>MAHRLMLVMVAAAWLMLALGGCGGAPPPPDETPPTVLFTEPADGARGVLKDVVLKVHFSEPMDPSCTEDAYGSYDAGLQPGEVTFSWPDAQTLVITPNDPLAYSDDANDKVYTFTIHKTACDLAGNPLPAQTVVRFYVLRKLQGTLTSEAAIDGYVFNTGRVDTAGRDLGAGDGPNGEYAHAFLSFDLSQLNPDPVEIVTSQLSLTKELVMGHPSQNLGDLLVEHVYFGPSLSRLGARALELAPLTPDPPCAFTDVSRSLFLCWKAVAVQDDVDHWLERNGRSQFRLRFAIHTDGNGSEDSVMFYSGDDASRPPTLEVVYYGP</sequence>
<evidence type="ECO:0000313" key="5">
    <source>
        <dbReference type="Proteomes" id="UP000321827"/>
    </source>
</evidence>
<comment type="caution">
    <text evidence="4">The sequence shown here is derived from an EMBL/GenBank/DDBJ whole genome shotgun (WGS) entry which is preliminary data.</text>
</comment>
<keyword evidence="1 2" id="KW-0732">Signal</keyword>
<organism evidence="4 5">
    <name type="scientific">Oceanithermus desulfurans NBRC 100063</name>
    <dbReference type="NCBI Taxonomy" id="1227550"/>
    <lineage>
        <taxon>Bacteria</taxon>
        <taxon>Thermotogati</taxon>
        <taxon>Deinococcota</taxon>
        <taxon>Deinococci</taxon>
        <taxon>Thermales</taxon>
        <taxon>Thermaceae</taxon>
        <taxon>Oceanithermus</taxon>
    </lineage>
</organism>